<feature type="compositionally biased region" description="Polar residues" evidence="1">
    <location>
        <begin position="17"/>
        <end position="33"/>
    </location>
</feature>
<sequence>MSTIPKNSIDLEKENKQTNPSTHASTNLVKEWE</sequence>
<evidence type="ECO:0000313" key="2">
    <source>
        <dbReference type="EMBL" id="KAK6791356.1"/>
    </source>
</evidence>
<protein>
    <submittedName>
        <fullName evidence="2">Uncharacterized protein</fullName>
    </submittedName>
</protein>
<proteinExistence type="predicted"/>
<dbReference type="EMBL" id="JBANQN010000004">
    <property type="protein sequence ID" value="KAK6791356.1"/>
    <property type="molecule type" value="Genomic_DNA"/>
</dbReference>
<evidence type="ECO:0000313" key="3">
    <source>
        <dbReference type="Proteomes" id="UP001371456"/>
    </source>
</evidence>
<evidence type="ECO:0000256" key="1">
    <source>
        <dbReference type="SAM" id="MobiDB-lite"/>
    </source>
</evidence>
<dbReference type="AlphaFoldDB" id="A0AAN8TTJ0"/>
<feature type="region of interest" description="Disordered" evidence="1">
    <location>
        <begin position="1"/>
        <end position="33"/>
    </location>
</feature>
<gene>
    <name evidence="2" type="ORF">RDI58_010437</name>
</gene>
<reference evidence="2 3" key="1">
    <citation type="submission" date="2024-02" db="EMBL/GenBank/DDBJ databases">
        <title>de novo genome assembly of Solanum bulbocastanum strain 11H21.</title>
        <authorList>
            <person name="Hosaka A.J."/>
        </authorList>
    </citation>
    <scope>NUCLEOTIDE SEQUENCE [LARGE SCALE GENOMIC DNA]</scope>
    <source>
        <tissue evidence="2">Young leaves</tissue>
    </source>
</reference>
<comment type="caution">
    <text evidence="2">The sequence shown here is derived from an EMBL/GenBank/DDBJ whole genome shotgun (WGS) entry which is preliminary data.</text>
</comment>
<accession>A0AAN8TTJ0</accession>
<organism evidence="2 3">
    <name type="scientific">Solanum bulbocastanum</name>
    <name type="common">Wild potato</name>
    <dbReference type="NCBI Taxonomy" id="147425"/>
    <lineage>
        <taxon>Eukaryota</taxon>
        <taxon>Viridiplantae</taxon>
        <taxon>Streptophyta</taxon>
        <taxon>Embryophyta</taxon>
        <taxon>Tracheophyta</taxon>
        <taxon>Spermatophyta</taxon>
        <taxon>Magnoliopsida</taxon>
        <taxon>eudicotyledons</taxon>
        <taxon>Gunneridae</taxon>
        <taxon>Pentapetalae</taxon>
        <taxon>asterids</taxon>
        <taxon>lamiids</taxon>
        <taxon>Solanales</taxon>
        <taxon>Solanaceae</taxon>
        <taxon>Solanoideae</taxon>
        <taxon>Solaneae</taxon>
        <taxon>Solanum</taxon>
    </lineage>
</organism>
<dbReference type="Proteomes" id="UP001371456">
    <property type="component" value="Unassembled WGS sequence"/>
</dbReference>
<name>A0AAN8TTJ0_SOLBU</name>
<keyword evidence="3" id="KW-1185">Reference proteome</keyword>